<feature type="repeat" description="WD" evidence="3">
    <location>
        <begin position="404"/>
        <end position="445"/>
    </location>
</feature>
<evidence type="ECO:0000256" key="1">
    <source>
        <dbReference type="ARBA" id="ARBA00022574"/>
    </source>
</evidence>
<dbReference type="PROSITE" id="PS00678">
    <property type="entry name" value="WD_REPEATS_1"/>
    <property type="match status" value="2"/>
</dbReference>
<dbReference type="AlphaFoldDB" id="A0A7S3R5S3"/>
<dbReference type="InterPro" id="IPR019775">
    <property type="entry name" value="WD40_repeat_CS"/>
</dbReference>
<dbReference type="SUPFAM" id="SSF50978">
    <property type="entry name" value="WD40 repeat-like"/>
    <property type="match status" value="1"/>
</dbReference>
<gene>
    <name evidence="5" type="ORF">DTER00134_LOCUS18528</name>
</gene>
<dbReference type="InterPro" id="IPR015943">
    <property type="entry name" value="WD40/YVTN_repeat-like_dom_sf"/>
</dbReference>
<dbReference type="InterPro" id="IPR036322">
    <property type="entry name" value="WD40_repeat_dom_sf"/>
</dbReference>
<dbReference type="EMBL" id="HBIP01030534">
    <property type="protein sequence ID" value="CAE0503455.1"/>
    <property type="molecule type" value="Transcribed_RNA"/>
</dbReference>
<keyword evidence="1 3" id="KW-0853">WD repeat</keyword>
<feature type="domain" description="Anaphase-promoting complex subunit 4-like WD40" evidence="4">
    <location>
        <begin position="500"/>
        <end position="582"/>
    </location>
</feature>
<feature type="repeat" description="WD" evidence="3">
    <location>
        <begin position="531"/>
        <end position="572"/>
    </location>
</feature>
<evidence type="ECO:0000256" key="3">
    <source>
        <dbReference type="PROSITE-ProRule" id="PRU00221"/>
    </source>
</evidence>
<dbReference type="SUPFAM" id="SSF50998">
    <property type="entry name" value="Quinoprotein alcohol dehydrogenase-like"/>
    <property type="match status" value="1"/>
</dbReference>
<dbReference type="PROSITE" id="PS50294">
    <property type="entry name" value="WD_REPEATS_REGION"/>
    <property type="match status" value="1"/>
</dbReference>
<evidence type="ECO:0000313" key="5">
    <source>
        <dbReference type="EMBL" id="CAE0503455.1"/>
    </source>
</evidence>
<dbReference type="Pfam" id="PF00400">
    <property type="entry name" value="WD40"/>
    <property type="match status" value="5"/>
</dbReference>
<evidence type="ECO:0000256" key="2">
    <source>
        <dbReference type="ARBA" id="ARBA00022737"/>
    </source>
</evidence>
<evidence type="ECO:0000259" key="4">
    <source>
        <dbReference type="Pfam" id="PF12894"/>
    </source>
</evidence>
<dbReference type="InterPro" id="IPR001680">
    <property type="entry name" value="WD40_rpt"/>
</dbReference>
<dbReference type="Gene3D" id="2.130.10.10">
    <property type="entry name" value="YVTN repeat-like/Quinoprotein amine dehydrogenase"/>
    <property type="match status" value="5"/>
</dbReference>
<dbReference type="InterPro" id="IPR011047">
    <property type="entry name" value="Quinoprotein_ADH-like_sf"/>
</dbReference>
<protein>
    <recommendedName>
        <fullName evidence="4">Anaphase-promoting complex subunit 4-like WD40 domain-containing protein</fullName>
    </recommendedName>
</protein>
<reference evidence="5" key="1">
    <citation type="submission" date="2021-01" db="EMBL/GenBank/DDBJ databases">
        <authorList>
            <person name="Corre E."/>
            <person name="Pelletier E."/>
            <person name="Niang G."/>
            <person name="Scheremetjew M."/>
            <person name="Finn R."/>
            <person name="Kale V."/>
            <person name="Holt S."/>
            <person name="Cochrane G."/>
            <person name="Meng A."/>
            <person name="Brown T."/>
            <person name="Cohen L."/>
        </authorList>
    </citation>
    <scope>NUCLEOTIDE SEQUENCE</scope>
    <source>
        <strain evidence="5">CCMP1320</strain>
    </source>
</reference>
<feature type="repeat" description="WD" evidence="3">
    <location>
        <begin position="446"/>
        <end position="487"/>
    </location>
</feature>
<dbReference type="SMART" id="SM00320">
    <property type="entry name" value="WD40"/>
    <property type="match status" value="12"/>
</dbReference>
<dbReference type="CDD" id="cd00200">
    <property type="entry name" value="WD40"/>
    <property type="match status" value="1"/>
</dbReference>
<dbReference type="PANTHER" id="PTHR19879:SF9">
    <property type="entry name" value="TRANSCRIPTION INITIATION FACTOR TFIID SUBUNIT 5"/>
    <property type="match status" value="1"/>
</dbReference>
<keyword evidence="2" id="KW-0677">Repeat</keyword>
<organism evidence="5">
    <name type="scientific">Dunaliella tertiolecta</name>
    <name type="common">Green alga</name>
    <dbReference type="NCBI Taxonomy" id="3047"/>
    <lineage>
        <taxon>Eukaryota</taxon>
        <taxon>Viridiplantae</taxon>
        <taxon>Chlorophyta</taxon>
        <taxon>core chlorophytes</taxon>
        <taxon>Chlorophyceae</taxon>
        <taxon>CS clade</taxon>
        <taxon>Chlamydomonadales</taxon>
        <taxon>Dunaliellaceae</taxon>
        <taxon>Dunaliella</taxon>
    </lineage>
</organism>
<name>A0A7S3R5S3_DUNTE</name>
<feature type="repeat" description="WD" evidence="3">
    <location>
        <begin position="318"/>
        <end position="359"/>
    </location>
</feature>
<sequence length="793" mass="86935">MPKALDVAASLLAQRSQKVVPIDEADTFFGMPDQFNQLEEARYPTQCAHGCLALRVPDPPVYALPAVVNISKDGKIAAVGGKDVELFLWSTETGELLSTLRGHETSWTGSNDSTFFVTTQEDSKVMIWDQQKIQLRMLLGHPDEVLTCCSISLDDEYVVVGGLDGSLYSWDVRTGIENTEFFGGHEGPVATTMCFPMADGSHIIISCGREDRRIAVWDIESGKQLYSIEVEELKDAKIFGYHISKEQIQVLVWCKDSVPFPNLVFVDPLSGNRACVHCHGGAVMHATFMKQASRIVTAGGDGKAIIWDTETLEPCMTLEGHKGAVYSCAVNEEGTSIVTGGEDCTIRVWNAEDGKQIRMMLAQNDPIRFCSYAKSPVESKIITCDNVGRVHVWSTVVEVLNSLLRRFADALSCVTTSSDNALIAAGCNNGRVMLWDTKARTNVWEFTHHTGRVEDIAFNTLREMLVTSGQDGHVVVMSVKTGKQVKQFLTGSEPVMRVIFSPDDDRLAGLCDGSVVLFKVDQEEVLPALTLRTGAGRVVSLVWSPNSKTVLGSCSDGNVMVWSASTGSIFSALNGDAATTCLSVDLVGKVLAVGNVLGRTKIYVLETSEQLLELRSNASAVREVIFNQDTTRLTTVCSRQAITWDLATAAQVRVFDFVVEKGDSYFHSVPDRVRACYCHWGSILFDHESETATFDMVPPEDHLLRSQYLSDTRGIISGNTGIRRIILWSAADAPLPDKMHTTHDAITSCHFSADDRLLAMGTQDGSLIVYDTMHNDVLEVIQAHLSGPCKYVC</sequence>
<dbReference type="PANTHER" id="PTHR19879">
    <property type="entry name" value="TRANSCRIPTION INITIATION FACTOR TFIID"/>
    <property type="match status" value="1"/>
</dbReference>
<dbReference type="InterPro" id="IPR024977">
    <property type="entry name" value="Apc4-like_WD40_dom"/>
</dbReference>
<feature type="repeat" description="WD" evidence="3">
    <location>
        <begin position="276"/>
        <end position="317"/>
    </location>
</feature>
<accession>A0A7S3R5S3</accession>
<proteinExistence type="predicted"/>
<dbReference type="Pfam" id="PF12894">
    <property type="entry name" value="ANAPC4_WD40"/>
    <property type="match status" value="2"/>
</dbReference>
<dbReference type="PROSITE" id="PS50082">
    <property type="entry name" value="WD_REPEATS_2"/>
    <property type="match status" value="5"/>
</dbReference>
<feature type="domain" description="Anaphase-promoting complex subunit 4-like WD40" evidence="4">
    <location>
        <begin position="418"/>
        <end position="498"/>
    </location>
</feature>